<dbReference type="InterPro" id="IPR001806">
    <property type="entry name" value="Small_GTPase"/>
</dbReference>
<dbReference type="AlphaFoldDB" id="A0A0N4VK98"/>
<proteinExistence type="predicted"/>
<dbReference type="EMBL" id="UXUI01010983">
    <property type="protein sequence ID" value="VDD95845.1"/>
    <property type="molecule type" value="Genomic_DNA"/>
</dbReference>
<dbReference type="WBParaSite" id="EVEC_0001128601-mRNA-1">
    <property type="protein sequence ID" value="EVEC_0001128601-mRNA-1"/>
    <property type="gene ID" value="EVEC_0001128601"/>
</dbReference>
<gene>
    <name evidence="1" type="ORF">EVEC_LOCUS10596</name>
</gene>
<evidence type="ECO:0000313" key="1">
    <source>
        <dbReference type="EMBL" id="VDD95845.1"/>
    </source>
</evidence>
<name>A0A0N4VK98_ENTVE</name>
<dbReference type="GO" id="GO:0003924">
    <property type="term" value="F:GTPase activity"/>
    <property type="evidence" value="ECO:0007669"/>
    <property type="project" value="InterPro"/>
</dbReference>
<evidence type="ECO:0000313" key="3">
    <source>
        <dbReference type="WBParaSite" id="EVEC_0001128601-mRNA-1"/>
    </source>
</evidence>
<sequence length="72" mass="8366">MGFILLFDITNEQSFLNIRDWISQLKVSTSITQSLLFFSCFPQLLVNSYKIIAQLRSVLKVTKLVAYYSRTI</sequence>
<reference evidence="3" key="1">
    <citation type="submission" date="2017-02" db="UniProtKB">
        <authorList>
            <consortium name="WormBaseParasite"/>
        </authorList>
    </citation>
    <scope>IDENTIFICATION</scope>
</reference>
<keyword evidence="2" id="KW-1185">Reference proteome</keyword>
<organism evidence="3">
    <name type="scientific">Enterobius vermicularis</name>
    <name type="common">Human pinworm</name>
    <dbReference type="NCBI Taxonomy" id="51028"/>
    <lineage>
        <taxon>Eukaryota</taxon>
        <taxon>Metazoa</taxon>
        <taxon>Ecdysozoa</taxon>
        <taxon>Nematoda</taxon>
        <taxon>Chromadorea</taxon>
        <taxon>Rhabditida</taxon>
        <taxon>Spirurina</taxon>
        <taxon>Oxyuridomorpha</taxon>
        <taxon>Oxyuroidea</taxon>
        <taxon>Oxyuridae</taxon>
        <taxon>Enterobius</taxon>
    </lineage>
</organism>
<dbReference type="GO" id="GO:0005525">
    <property type="term" value="F:GTP binding"/>
    <property type="evidence" value="ECO:0007669"/>
    <property type="project" value="InterPro"/>
</dbReference>
<dbReference type="Proteomes" id="UP000274131">
    <property type="component" value="Unassembled WGS sequence"/>
</dbReference>
<reference evidence="1 2" key="2">
    <citation type="submission" date="2018-10" db="EMBL/GenBank/DDBJ databases">
        <authorList>
            <consortium name="Pathogen Informatics"/>
        </authorList>
    </citation>
    <scope>NUCLEOTIDE SEQUENCE [LARGE SCALE GENOMIC DNA]</scope>
</reference>
<accession>A0A0N4VK98</accession>
<dbReference type="InterPro" id="IPR027417">
    <property type="entry name" value="P-loop_NTPase"/>
</dbReference>
<protein>
    <submittedName>
        <fullName evidence="3">Ras family protein</fullName>
    </submittedName>
</protein>
<dbReference type="OrthoDB" id="9989112at2759"/>
<evidence type="ECO:0000313" key="2">
    <source>
        <dbReference type="Proteomes" id="UP000274131"/>
    </source>
</evidence>
<dbReference type="STRING" id="51028.A0A0N4VK98"/>
<dbReference type="Gene3D" id="3.40.50.300">
    <property type="entry name" value="P-loop containing nucleotide triphosphate hydrolases"/>
    <property type="match status" value="1"/>
</dbReference>
<dbReference type="Pfam" id="PF00071">
    <property type="entry name" value="Ras"/>
    <property type="match status" value="1"/>
</dbReference>